<evidence type="ECO:0000256" key="10">
    <source>
        <dbReference type="ARBA" id="ARBA00023303"/>
    </source>
</evidence>
<evidence type="ECO:0000256" key="12">
    <source>
        <dbReference type="SAM" id="MobiDB-lite"/>
    </source>
</evidence>
<dbReference type="RefSeq" id="XP_011674366.1">
    <property type="nucleotide sequence ID" value="XM_011676064.1"/>
</dbReference>
<dbReference type="OMA" id="MRQCKQE"/>
<evidence type="ECO:0000256" key="6">
    <source>
        <dbReference type="ARBA" id="ARBA00023053"/>
    </source>
</evidence>
<evidence type="ECO:0000313" key="15">
    <source>
        <dbReference type="Proteomes" id="UP000007110"/>
    </source>
</evidence>
<keyword evidence="7 11" id="KW-0406">Ion transport</keyword>
<evidence type="ECO:0000256" key="8">
    <source>
        <dbReference type="ARBA" id="ARBA00023136"/>
    </source>
</evidence>
<feature type="transmembrane region" description="Helical" evidence="13">
    <location>
        <begin position="72"/>
        <end position="93"/>
    </location>
</feature>
<keyword evidence="15" id="KW-1185">Reference proteome</keyword>
<keyword evidence="5 13" id="KW-1133">Transmembrane helix</keyword>
<dbReference type="GO" id="GO:0015280">
    <property type="term" value="F:ligand-gated sodium channel activity"/>
    <property type="evidence" value="ECO:0000318"/>
    <property type="project" value="GO_Central"/>
</dbReference>
<feature type="transmembrane region" description="Helical" evidence="13">
    <location>
        <begin position="582"/>
        <end position="615"/>
    </location>
</feature>
<keyword evidence="10 11" id="KW-0407">Ion channel</keyword>
<name>A0A7M7LW68_STRPU</name>
<keyword evidence="9 11" id="KW-0739">Sodium transport</keyword>
<dbReference type="OrthoDB" id="6021021at2759"/>
<dbReference type="GO" id="GO:0005886">
    <property type="term" value="C:plasma membrane"/>
    <property type="evidence" value="ECO:0000318"/>
    <property type="project" value="GO_Central"/>
</dbReference>
<dbReference type="PANTHER" id="PTHR11690">
    <property type="entry name" value="AMILORIDE-SENSITIVE SODIUM CHANNEL-RELATED"/>
    <property type="match status" value="1"/>
</dbReference>
<keyword evidence="4 11" id="KW-0812">Transmembrane</keyword>
<dbReference type="EnsemblMetazoa" id="XM_011676064">
    <property type="protein sequence ID" value="XP_011674366"/>
    <property type="gene ID" value="LOC100893645"/>
</dbReference>
<sequence>MEVPLDEEEKPLSPEKPSSPEKPKAVLEKPKALVREMTNDILVKSWRTVVQSFCKSTTMHGMSRVIDSTRAIFRLAWLLTVLTFLCVLMWQAYRLVDEYRGNPTTTTIQMVTNNKLSFPAVTVCNMNRLRRSKLVGTRFEPLLDIDRHVTILNLGLDDGEIEVDDHAEPSPSLTPATTTSTITTTTASQVTTKSTSVPPNDEDLVSSTTVEGLEMSSTKDTPLVVDVDNPDARRRKRSVNWQTTNKRLSSLRQMNNVPAPAIPLIGAPVENDDSNWGYLLQLSESDDFQDFIGSVNPSKGELRKLGHQAEEFILQCSFNQHYCDYRNFTTTHNSQYGNCFTFNRPAENNSVLQTGKIGSRFGLHLTLFTDQSEYIGLLSHQSGVRVAIHEPNARPFPEDEGITASTGTLTSIGLRLRNITRLSGRYSDCRKKNRGDPSEFTHDFDYSLRACLNACYQGKLRYECGCVNDVMGNTTICSTLDRRQEACQRRVDQMAIDDKLGCPCVSPCSEIDYERFASFSKWPTESADAHLKKKLNKRNRKAGNMTMDASFRRKNLVRVEIFYEKLNYEAYTQMPKYTFGSLLGGIGGIMGFFAGMSLITVFELCGFIIQLLGLLCGRLTTPMPEEAATEGGEPAPPHPESRIGRVGRRFTKVFSHHPHAHGHGGSARARQTDL</sequence>
<reference evidence="15" key="1">
    <citation type="submission" date="2015-02" db="EMBL/GenBank/DDBJ databases">
        <title>Genome sequencing for Strongylocentrotus purpuratus.</title>
        <authorList>
            <person name="Murali S."/>
            <person name="Liu Y."/>
            <person name="Vee V."/>
            <person name="English A."/>
            <person name="Wang M."/>
            <person name="Skinner E."/>
            <person name="Han Y."/>
            <person name="Muzny D.M."/>
            <person name="Worley K.C."/>
            <person name="Gibbs R.A."/>
        </authorList>
    </citation>
    <scope>NUCLEOTIDE SEQUENCE</scope>
</reference>
<keyword evidence="3 11" id="KW-0894">Sodium channel</keyword>
<reference evidence="14" key="2">
    <citation type="submission" date="2021-01" db="UniProtKB">
        <authorList>
            <consortium name="EnsemblMetazoa"/>
        </authorList>
    </citation>
    <scope>IDENTIFICATION</scope>
</reference>
<evidence type="ECO:0000256" key="3">
    <source>
        <dbReference type="ARBA" id="ARBA00022461"/>
    </source>
</evidence>
<evidence type="ECO:0000256" key="2">
    <source>
        <dbReference type="ARBA" id="ARBA00022448"/>
    </source>
</evidence>
<evidence type="ECO:0000256" key="9">
    <source>
        <dbReference type="ARBA" id="ARBA00023201"/>
    </source>
</evidence>
<dbReference type="GO" id="GO:0035725">
    <property type="term" value="P:sodium ion transmembrane transport"/>
    <property type="evidence" value="ECO:0000318"/>
    <property type="project" value="GO_Central"/>
</dbReference>
<keyword evidence="6" id="KW-0915">Sodium</keyword>
<evidence type="ECO:0000256" key="13">
    <source>
        <dbReference type="SAM" id="Phobius"/>
    </source>
</evidence>
<comment type="subcellular location">
    <subcellularLocation>
        <location evidence="1">Membrane</location>
        <topology evidence="1">Multi-pass membrane protein</topology>
    </subcellularLocation>
</comment>
<dbReference type="PANTHER" id="PTHR11690:SF248">
    <property type="entry name" value="PICKPOCKET 17, ISOFORM A"/>
    <property type="match status" value="1"/>
</dbReference>
<evidence type="ECO:0000256" key="1">
    <source>
        <dbReference type="ARBA" id="ARBA00004141"/>
    </source>
</evidence>
<keyword evidence="2 11" id="KW-0813">Transport</keyword>
<dbReference type="PRINTS" id="PR01078">
    <property type="entry name" value="AMINACHANNEL"/>
</dbReference>
<evidence type="ECO:0000313" key="14">
    <source>
        <dbReference type="EnsemblMetazoa" id="XP_011674366"/>
    </source>
</evidence>
<dbReference type="InParanoid" id="A0A7M7LW68"/>
<protein>
    <submittedName>
        <fullName evidence="14">Uncharacterized protein</fullName>
    </submittedName>
</protein>
<feature type="compositionally biased region" description="Basic and acidic residues" evidence="12">
    <location>
        <begin position="10"/>
        <end position="27"/>
    </location>
</feature>
<evidence type="ECO:0000256" key="11">
    <source>
        <dbReference type="RuleBase" id="RU000679"/>
    </source>
</evidence>
<dbReference type="AlphaFoldDB" id="A0A7M7LW68"/>
<proteinExistence type="inferred from homology"/>
<dbReference type="InterPro" id="IPR001873">
    <property type="entry name" value="ENaC"/>
</dbReference>
<organism evidence="14 15">
    <name type="scientific">Strongylocentrotus purpuratus</name>
    <name type="common">Purple sea urchin</name>
    <dbReference type="NCBI Taxonomy" id="7668"/>
    <lineage>
        <taxon>Eukaryota</taxon>
        <taxon>Metazoa</taxon>
        <taxon>Echinodermata</taxon>
        <taxon>Eleutherozoa</taxon>
        <taxon>Echinozoa</taxon>
        <taxon>Echinoidea</taxon>
        <taxon>Euechinoidea</taxon>
        <taxon>Echinacea</taxon>
        <taxon>Camarodonta</taxon>
        <taxon>Echinidea</taxon>
        <taxon>Strongylocentrotidae</taxon>
        <taxon>Strongylocentrotus</taxon>
    </lineage>
</organism>
<dbReference type="KEGG" id="spu:100893645"/>
<dbReference type="Gene3D" id="2.60.470.10">
    <property type="entry name" value="Acid-sensing ion channels like domains"/>
    <property type="match status" value="1"/>
</dbReference>
<evidence type="ECO:0000256" key="4">
    <source>
        <dbReference type="ARBA" id="ARBA00022692"/>
    </source>
</evidence>
<accession>A0A7M7LW68</accession>
<dbReference type="GeneID" id="100893645"/>
<feature type="region of interest" description="Disordered" evidence="12">
    <location>
        <begin position="1"/>
        <end position="27"/>
    </location>
</feature>
<evidence type="ECO:0000256" key="7">
    <source>
        <dbReference type="ARBA" id="ARBA00023065"/>
    </source>
</evidence>
<comment type="similarity">
    <text evidence="11">Belongs to the amiloride-sensitive sodium channel (TC 1.A.6) family.</text>
</comment>
<dbReference type="Proteomes" id="UP000007110">
    <property type="component" value="Unassembled WGS sequence"/>
</dbReference>
<dbReference type="Gene3D" id="1.10.287.770">
    <property type="entry name" value="YojJ-like"/>
    <property type="match status" value="1"/>
</dbReference>
<keyword evidence="8 13" id="KW-0472">Membrane</keyword>
<evidence type="ECO:0000256" key="5">
    <source>
        <dbReference type="ARBA" id="ARBA00022989"/>
    </source>
</evidence>
<dbReference type="Pfam" id="PF00858">
    <property type="entry name" value="ASC"/>
    <property type="match status" value="1"/>
</dbReference>